<sequence length="125" mass="14076">SLLSLFSDNLPKITKDNYKEVLEKFGSRSELAGGPFDAAESELSEEEVEELFRENVPALIVENNQLLTKFFLSPEFSVEYESNKSLPIMRVRGNSVLETVGMLKYTFKKKNAVILEDGGKKADHT</sequence>
<accession>A0A3P7J6S4</accession>
<dbReference type="AlphaFoldDB" id="A0A3P7J6S4"/>
<proteinExistence type="predicted"/>
<keyword evidence="2" id="KW-1185">Reference proteome</keyword>
<evidence type="ECO:0000313" key="2">
    <source>
        <dbReference type="Proteomes" id="UP000270094"/>
    </source>
</evidence>
<dbReference type="EMBL" id="UYYB01096605">
    <property type="protein sequence ID" value="VDM76243.1"/>
    <property type="molecule type" value="Genomic_DNA"/>
</dbReference>
<feature type="non-terminal residue" evidence="1">
    <location>
        <position position="1"/>
    </location>
</feature>
<dbReference type="Proteomes" id="UP000270094">
    <property type="component" value="Unassembled WGS sequence"/>
</dbReference>
<protein>
    <submittedName>
        <fullName evidence="1">Uncharacterized protein</fullName>
    </submittedName>
</protein>
<reference evidence="1 2" key="1">
    <citation type="submission" date="2018-11" db="EMBL/GenBank/DDBJ databases">
        <authorList>
            <consortium name="Pathogen Informatics"/>
        </authorList>
    </citation>
    <scope>NUCLEOTIDE SEQUENCE [LARGE SCALE GENOMIC DNA]</scope>
</reference>
<gene>
    <name evidence="1" type="ORF">SVUK_LOCUS11241</name>
</gene>
<organism evidence="1 2">
    <name type="scientific">Strongylus vulgaris</name>
    <name type="common">Blood worm</name>
    <dbReference type="NCBI Taxonomy" id="40348"/>
    <lineage>
        <taxon>Eukaryota</taxon>
        <taxon>Metazoa</taxon>
        <taxon>Ecdysozoa</taxon>
        <taxon>Nematoda</taxon>
        <taxon>Chromadorea</taxon>
        <taxon>Rhabditida</taxon>
        <taxon>Rhabditina</taxon>
        <taxon>Rhabditomorpha</taxon>
        <taxon>Strongyloidea</taxon>
        <taxon>Strongylidae</taxon>
        <taxon>Strongylus</taxon>
    </lineage>
</organism>
<name>A0A3P7J6S4_STRVU</name>
<dbReference type="OrthoDB" id="5873497at2759"/>
<evidence type="ECO:0000313" key="1">
    <source>
        <dbReference type="EMBL" id="VDM76243.1"/>
    </source>
</evidence>